<keyword evidence="5" id="KW-1185">Reference proteome</keyword>
<keyword evidence="2" id="KW-1133">Transmembrane helix</keyword>
<dbReference type="Proteomes" id="UP000637628">
    <property type="component" value="Unassembled WGS sequence"/>
</dbReference>
<evidence type="ECO:0000256" key="3">
    <source>
        <dbReference type="SAM" id="SignalP"/>
    </source>
</evidence>
<evidence type="ECO:0000313" key="4">
    <source>
        <dbReference type="EMBL" id="GIE04207.1"/>
    </source>
</evidence>
<sequence>MATTWRGNLARLAAAVLIAAGAVGVSGGPAFAADVDFGISLSDVTLSAPGLGKPALFTLENHGTTRPLSVTYMIDWSGLDLTKVSVPRLSRSCPAEENKVTSCESDWRFLPNPGGTHREYLGVSARDGATGYAGRVTVSVKADGDAVAGNDSRTVGVTIADKRHGVDLRTTMWDVTFRDEFGRNSNEPIPPGRTSPLRFVVTNYGDLASEGVAVKIKLPEHTAFSQEYGGCVMTADRRAADCRFSQVLKPLSASNPTGDYIEYWLDLKVSADVRGLVGLGGGSVTVAAPDLVDSDLSDNTQSFAVIAGWYPSAAPSTSATTGPSGSPSASAGTSPSAGTGGQAGGDDDGGGLPITGPAGIAIGGAGAAILVAGIALVVAARRRRIRIEV</sequence>
<keyword evidence="2" id="KW-0812">Transmembrane</keyword>
<keyword evidence="3" id="KW-0732">Signal</keyword>
<keyword evidence="2" id="KW-0472">Membrane</keyword>
<evidence type="ECO:0000313" key="5">
    <source>
        <dbReference type="Proteomes" id="UP000637628"/>
    </source>
</evidence>
<comment type="caution">
    <text evidence="4">The sequence shown here is derived from an EMBL/GenBank/DDBJ whole genome shotgun (WGS) entry which is preliminary data.</text>
</comment>
<name>A0ABQ3Z311_9ACTN</name>
<organism evidence="4 5">
    <name type="scientific">Paractinoplanes durhamensis</name>
    <dbReference type="NCBI Taxonomy" id="113563"/>
    <lineage>
        <taxon>Bacteria</taxon>
        <taxon>Bacillati</taxon>
        <taxon>Actinomycetota</taxon>
        <taxon>Actinomycetes</taxon>
        <taxon>Micromonosporales</taxon>
        <taxon>Micromonosporaceae</taxon>
        <taxon>Paractinoplanes</taxon>
    </lineage>
</organism>
<dbReference type="EMBL" id="BOML01000043">
    <property type="protein sequence ID" value="GIE04207.1"/>
    <property type="molecule type" value="Genomic_DNA"/>
</dbReference>
<evidence type="ECO:0000256" key="1">
    <source>
        <dbReference type="SAM" id="MobiDB-lite"/>
    </source>
</evidence>
<feature type="chain" id="PRO_5047045817" evidence="3">
    <location>
        <begin position="33"/>
        <end position="389"/>
    </location>
</feature>
<dbReference type="RefSeq" id="WP_203730755.1">
    <property type="nucleotide sequence ID" value="NZ_BAAATX010000016.1"/>
</dbReference>
<evidence type="ECO:0000256" key="2">
    <source>
        <dbReference type="SAM" id="Phobius"/>
    </source>
</evidence>
<proteinExistence type="predicted"/>
<feature type="transmembrane region" description="Helical" evidence="2">
    <location>
        <begin position="358"/>
        <end position="380"/>
    </location>
</feature>
<feature type="region of interest" description="Disordered" evidence="1">
    <location>
        <begin position="316"/>
        <end position="352"/>
    </location>
</feature>
<accession>A0ABQ3Z311</accession>
<feature type="signal peptide" evidence="3">
    <location>
        <begin position="1"/>
        <end position="32"/>
    </location>
</feature>
<gene>
    <name evidence="4" type="ORF">Adu01nite_55570</name>
</gene>
<reference evidence="4 5" key="1">
    <citation type="submission" date="2021-01" db="EMBL/GenBank/DDBJ databases">
        <title>Whole genome shotgun sequence of Actinoplanes durhamensis NBRC 14914.</title>
        <authorList>
            <person name="Komaki H."/>
            <person name="Tamura T."/>
        </authorList>
    </citation>
    <scope>NUCLEOTIDE SEQUENCE [LARGE SCALE GENOMIC DNA]</scope>
    <source>
        <strain evidence="4 5">NBRC 14914</strain>
    </source>
</reference>
<feature type="compositionally biased region" description="Low complexity" evidence="1">
    <location>
        <begin position="316"/>
        <end position="337"/>
    </location>
</feature>
<protein>
    <submittedName>
        <fullName evidence="4">Uncharacterized protein</fullName>
    </submittedName>
</protein>